<reference evidence="1 2" key="1">
    <citation type="journal article" date="2023" name="Arcadia Sci">
        <title>De novo assembly of a long-read Amblyomma americanum tick genome.</title>
        <authorList>
            <person name="Chou S."/>
            <person name="Poskanzer K.E."/>
            <person name="Rollins M."/>
            <person name="Thuy-Boun P.S."/>
        </authorList>
    </citation>
    <scope>NUCLEOTIDE SEQUENCE [LARGE SCALE GENOMIC DNA]</scope>
    <source>
        <strain evidence="1">F_SG_1</strain>
        <tissue evidence="1">Salivary glands</tissue>
    </source>
</reference>
<accession>A0AAQ4EP81</accession>
<sequence length="118" mass="13153">MNNTATAKKWSAVHSTVRLRGQASRIKKELKEGKGSLRKWFSYTNFTVNVTFSGFIAYGMKSSAENGTEYQTVAVGNLNDTSKGILRQGENLTCTFEGVYGRYLVIRDISTFKHSLVS</sequence>
<comment type="caution">
    <text evidence="1">The sequence shown here is derived from an EMBL/GenBank/DDBJ whole genome shotgun (WGS) entry which is preliminary data.</text>
</comment>
<proteinExistence type="predicted"/>
<keyword evidence="2" id="KW-1185">Reference proteome</keyword>
<dbReference type="AlphaFoldDB" id="A0AAQ4EP81"/>
<dbReference type="Proteomes" id="UP001321473">
    <property type="component" value="Unassembled WGS sequence"/>
</dbReference>
<organism evidence="1 2">
    <name type="scientific">Amblyomma americanum</name>
    <name type="common">Lone star tick</name>
    <dbReference type="NCBI Taxonomy" id="6943"/>
    <lineage>
        <taxon>Eukaryota</taxon>
        <taxon>Metazoa</taxon>
        <taxon>Ecdysozoa</taxon>
        <taxon>Arthropoda</taxon>
        <taxon>Chelicerata</taxon>
        <taxon>Arachnida</taxon>
        <taxon>Acari</taxon>
        <taxon>Parasitiformes</taxon>
        <taxon>Ixodida</taxon>
        <taxon>Ixodoidea</taxon>
        <taxon>Ixodidae</taxon>
        <taxon>Amblyomminae</taxon>
        <taxon>Amblyomma</taxon>
    </lineage>
</organism>
<name>A0AAQ4EP81_AMBAM</name>
<dbReference type="EMBL" id="JARKHS020012868">
    <property type="protein sequence ID" value="KAK8776500.1"/>
    <property type="molecule type" value="Genomic_DNA"/>
</dbReference>
<gene>
    <name evidence="1" type="ORF">V5799_030155</name>
</gene>
<evidence type="ECO:0000313" key="1">
    <source>
        <dbReference type="EMBL" id="KAK8776500.1"/>
    </source>
</evidence>
<evidence type="ECO:0000313" key="2">
    <source>
        <dbReference type="Proteomes" id="UP001321473"/>
    </source>
</evidence>
<protein>
    <submittedName>
        <fullName evidence="1">Uncharacterized protein</fullName>
    </submittedName>
</protein>